<keyword evidence="1" id="KW-0472">Membrane</keyword>
<dbReference type="EMBL" id="UINC01020516">
    <property type="protein sequence ID" value="SVA86088.1"/>
    <property type="molecule type" value="Genomic_DNA"/>
</dbReference>
<sequence length="68" mass="7407">MILVATLLFLCWTKFRLEKATIRLSGAALALVLSAAVLGGITVLTELAWWVRLIHLSLAELLIGFITA</sequence>
<keyword evidence="1" id="KW-1133">Transmembrane helix</keyword>
<gene>
    <name evidence="2" type="ORF">METZ01_LOCUS138942</name>
</gene>
<reference evidence="2" key="1">
    <citation type="submission" date="2018-05" db="EMBL/GenBank/DDBJ databases">
        <authorList>
            <person name="Lanie J.A."/>
            <person name="Ng W.-L."/>
            <person name="Kazmierczak K.M."/>
            <person name="Andrzejewski T.M."/>
            <person name="Davidsen T.M."/>
            <person name="Wayne K.J."/>
            <person name="Tettelin H."/>
            <person name="Glass J.I."/>
            <person name="Rusch D."/>
            <person name="Podicherti R."/>
            <person name="Tsui H.-C.T."/>
            <person name="Winkler M.E."/>
        </authorList>
    </citation>
    <scope>NUCLEOTIDE SEQUENCE</scope>
</reference>
<evidence type="ECO:0000313" key="2">
    <source>
        <dbReference type="EMBL" id="SVA86088.1"/>
    </source>
</evidence>
<dbReference type="AlphaFoldDB" id="A0A381ZA03"/>
<organism evidence="2">
    <name type="scientific">marine metagenome</name>
    <dbReference type="NCBI Taxonomy" id="408172"/>
    <lineage>
        <taxon>unclassified sequences</taxon>
        <taxon>metagenomes</taxon>
        <taxon>ecological metagenomes</taxon>
    </lineage>
</organism>
<protein>
    <submittedName>
        <fullName evidence="2">Uncharacterized protein</fullName>
    </submittedName>
</protein>
<name>A0A381ZA03_9ZZZZ</name>
<keyword evidence="1" id="KW-0812">Transmembrane</keyword>
<proteinExistence type="predicted"/>
<feature type="transmembrane region" description="Helical" evidence="1">
    <location>
        <begin position="27"/>
        <end position="51"/>
    </location>
</feature>
<evidence type="ECO:0000256" key="1">
    <source>
        <dbReference type="SAM" id="Phobius"/>
    </source>
</evidence>
<feature type="non-terminal residue" evidence="2">
    <location>
        <position position="68"/>
    </location>
</feature>
<accession>A0A381ZA03</accession>